<comment type="function">
    <text evidence="11">Involved in coproporphyrin-dependent heme b biosynthesis. Catalyzes the oxidation of coproporphyrinogen III to coproporphyrin III.</text>
</comment>
<keyword evidence="14" id="KW-1185">Reference proteome</keyword>
<accession>A0ABR8RDW6</accession>
<sequence>MKKIVVVGGGITGLSVMHYLHLLKNEKALDMEMTLVESNDYLGGKIHSVYEDDFIMEVGADSIVARHESILPLVEELGLQKELVYNATGISYIYTNNELHAIPADSVFGIPTSVESLESSSLVSGEGKQEALKDLELTNESFTKEDSIGSFLKYFLGEELVEKQVAPVLSGVYSGDLDKLTLETTLPYLIDYKNKYGSIIKGLGANKEQFQKSANKKFISFKNGLSTLINQIEDELKDSKIIKGVHTKKIEKKGGSEYSVYLSDGQIIEADYVVLTTPHQVAQEVLNNEQLNEDFSKFKNSSLISIYLGFDISDEQLPAEGTGYIVSENSNVKCNACTWTSRKWEHTSKNNKLLVRMFYKSTNPEFSKMKHMSEEELVEVAMQDIQHSLKLDGKPQVVEVTKWNDLMPNYHMAHAEAIKSIEKKMSTLFPQVILAGCSYYGVGIGPCIKNGKETAKQIIEKLS</sequence>
<comment type="cofactor">
    <cofactor evidence="2 11">
        <name>FAD</name>
        <dbReference type="ChEBI" id="CHEBI:57692"/>
    </cofactor>
</comment>
<dbReference type="RefSeq" id="WP_191697843.1">
    <property type="nucleotide sequence ID" value="NZ_JACSQO010000012.1"/>
</dbReference>
<dbReference type="EC" id="1.3.3.15" evidence="5 11"/>
<keyword evidence="7 11" id="KW-0285">Flavoprotein</keyword>
<dbReference type="InterPro" id="IPR002937">
    <property type="entry name" value="Amino_oxidase"/>
</dbReference>
<evidence type="ECO:0000259" key="12">
    <source>
        <dbReference type="Pfam" id="PF01593"/>
    </source>
</evidence>
<dbReference type="EMBL" id="JACSQO010000012">
    <property type="protein sequence ID" value="MBD7945990.1"/>
    <property type="molecule type" value="Genomic_DNA"/>
</dbReference>
<dbReference type="PANTHER" id="PTHR42923">
    <property type="entry name" value="PROTOPORPHYRINOGEN OXIDASE"/>
    <property type="match status" value="1"/>
</dbReference>
<organism evidence="13 14">
    <name type="scientific">Psychrobacillus faecigallinarum</name>
    <dbReference type="NCBI Taxonomy" id="2762235"/>
    <lineage>
        <taxon>Bacteria</taxon>
        <taxon>Bacillati</taxon>
        <taxon>Bacillota</taxon>
        <taxon>Bacilli</taxon>
        <taxon>Bacillales</taxon>
        <taxon>Bacillaceae</taxon>
        <taxon>Psychrobacillus</taxon>
    </lineage>
</organism>
<evidence type="ECO:0000256" key="9">
    <source>
        <dbReference type="ARBA" id="ARBA00023002"/>
    </source>
</evidence>
<comment type="subcellular location">
    <subcellularLocation>
        <location evidence="11">Cytoplasm</location>
    </subcellularLocation>
</comment>
<dbReference type="Gene3D" id="1.10.3110.10">
    <property type="entry name" value="protoporphyrinogen ix oxidase, domain 3"/>
    <property type="match status" value="1"/>
</dbReference>
<evidence type="ECO:0000313" key="14">
    <source>
        <dbReference type="Proteomes" id="UP000640786"/>
    </source>
</evidence>
<evidence type="ECO:0000256" key="2">
    <source>
        <dbReference type="ARBA" id="ARBA00001974"/>
    </source>
</evidence>
<keyword evidence="8 11" id="KW-0274">FAD</keyword>
<evidence type="ECO:0000256" key="1">
    <source>
        <dbReference type="ARBA" id="ARBA00001755"/>
    </source>
</evidence>
<evidence type="ECO:0000256" key="11">
    <source>
        <dbReference type="RuleBase" id="RU364052"/>
    </source>
</evidence>
<comment type="catalytic activity">
    <reaction evidence="1">
        <text>coproporphyrinogen III + 3 O2 = coproporphyrin III + 3 H2O2</text>
        <dbReference type="Rhea" id="RHEA:43436"/>
        <dbReference type="ChEBI" id="CHEBI:15379"/>
        <dbReference type="ChEBI" id="CHEBI:16240"/>
        <dbReference type="ChEBI" id="CHEBI:57309"/>
        <dbReference type="ChEBI" id="CHEBI:131725"/>
        <dbReference type="EC" id="1.3.3.15"/>
    </reaction>
    <physiologicalReaction direction="left-to-right" evidence="1">
        <dbReference type="Rhea" id="RHEA:43437"/>
    </physiologicalReaction>
</comment>
<dbReference type="InterPro" id="IPR036188">
    <property type="entry name" value="FAD/NAD-bd_sf"/>
</dbReference>
<dbReference type="SUPFAM" id="SSF51905">
    <property type="entry name" value="FAD/NAD(P)-binding domain"/>
    <property type="match status" value="1"/>
</dbReference>
<evidence type="ECO:0000256" key="10">
    <source>
        <dbReference type="ARBA" id="ARBA00023133"/>
    </source>
</evidence>
<evidence type="ECO:0000256" key="8">
    <source>
        <dbReference type="ARBA" id="ARBA00022827"/>
    </source>
</evidence>
<keyword evidence="11" id="KW-0963">Cytoplasm</keyword>
<dbReference type="Proteomes" id="UP000640786">
    <property type="component" value="Unassembled WGS sequence"/>
</dbReference>
<dbReference type="SUPFAM" id="SSF54373">
    <property type="entry name" value="FAD-linked reductases, C-terminal domain"/>
    <property type="match status" value="1"/>
</dbReference>
<protein>
    <recommendedName>
        <fullName evidence="6 11">Coproporphyrinogen III oxidase</fullName>
        <ecNumber evidence="5 11">1.3.3.15</ecNumber>
    </recommendedName>
</protein>
<gene>
    <name evidence="13" type="ORF">H9650_17950</name>
</gene>
<dbReference type="NCBIfam" id="NF009081">
    <property type="entry name" value="PRK12416.1"/>
    <property type="match status" value="1"/>
</dbReference>
<dbReference type="PANTHER" id="PTHR42923:SF3">
    <property type="entry name" value="PROTOPORPHYRINOGEN OXIDASE"/>
    <property type="match status" value="1"/>
</dbReference>
<dbReference type="Pfam" id="PF01593">
    <property type="entry name" value="Amino_oxidase"/>
    <property type="match status" value="1"/>
</dbReference>
<keyword evidence="9 11" id="KW-0560">Oxidoreductase</keyword>
<comment type="similarity">
    <text evidence="4 11">Belongs to the protoporphyrinogen/coproporphyrinogen oxidase family. Coproporphyrinogen III oxidase subfamily.</text>
</comment>
<dbReference type="InterPro" id="IPR004572">
    <property type="entry name" value="Protoporphyrinogen_oxidase"/>
</dbReference>
<dbReference type="NCBIfam" id="TIGR00562">
    <property type="entry name" value="proto_IX_ox"/>
    <property type="match status" value="1"/>
</dbReference>
<evidence type="ECO:0000313" key="13">
    <source>
        <dbReference type="EMBL" id="MBD7945990.1"/>
    </source>
</evidence>
<dbReference type="InterPro" id="IPR050464">
    <property type="entry name" value="Zeta_carotene_desat/Oxidored"/>
</dbReference>
<evidence type="ECO:0000256" key="7">
    <source>
        <dbReference type="ARBA" id="ARBA00022630"/>
    </source>
</evidence>
<dbReference type="Gene3D" id="3.90.660.20">
    <property type="entry name" value="Protoporphyrinogen oxidase, mitochondrial, domain 2"/>
    <property type="match status" value="1"/>
</dbReference>
<proteinExistence type="inferred from homology"/>
<name>A0ABR8RDW6_9BACI</name>
<dbReference type="Gene3D" id="3.50.50.60">
    <property type="entry name" value="FAD/NAD(P)-binding domain"/>
    <property type="match status" value="1"/>
</dbReference>
<evidence type="ECO:0000256" key="6">
    <source>
        <dbReference type="ARBA" id="ARBA00019046"/>
    </source>
</evidence>
<reference evidence="13 14" key="1">
    <citation type="submission" date="2020-08" db="EMBL/GenBank/DDBJ databases">
        <title>A Genomic Blueprint of the Chicken Gut Microbiome.</title>
        <authorList>
            <person name="Gilroy R."/>
            <person name="Ravi A."/>
            <person name="Getino M."/>
            <person name="Pursley I."/>
            <person name="Horton D.L."/>
            <person name="Alikhan N.-F."/>
            <person name="Baker D."/>
            <person name="Gharbi K."/>
            <person name="Hall N."/>
            <person name="Watson M."/>
            <person name="Adriaenssens E.M."/>
            <person name="Foster-Nyarko E."/>
            <person name="Jarju S."/>
            <person name="Secka A."/>
            <person name="Antonio M."/>
            <person name="Oren A."/>
            <person name="Chaudhuri R."/>
            <person name="La Ragione R.M."/>
            <person name="Hildebrand F."/>
            <person name="Pallen M.J."/>
        </authorList>
    </citation>
    <scope>NUCLEOTIDE SEQUENCE [LARGE SCALE GENOMIC DNA]</scope>
    <source>
        <strain evidence="13 14">Sa2BUA9</strain>
    </source>
</reference>
<evidence type="ECO:0000256" key="3">
    <source>
        <dbReference type="ARBA" id="ARBA00004744"/>
    </source>
</evidence>
<comment type="pathway">
    <text evidence="3 11">Porphyrin-containing compound metabolism; protoheme biosynthesis.</text>
</comment>
<comment type="caution">
    <text evidence="13">The sequence shown here is derived from an EMBL/GenBank/DDBJ whole genome shotgun (WGS) entry which is preliminary data.</text>
</comment>
<dbReference type="GO" id="GO:0004729">
    <property type="term" value="F:oxygen-dependent protoporphyrinogen oxidase activity"/>
    <property type="evidence" value="ECO:0007669"/>
    <property type="project" value="UniProtKB-EC"/>
</dbReference>
<keyword evidence="10 11" id="KW-0350">Heme biosynthesis</keyword>
<feature type="domain" description="Amine oxidase" evidence="12">
    <location>
        <begin position="31"/>
        <end position="459"/>
    </location>
</feature>
<evidence type="ECO:0000256" key="4">
    <source>
        <dbReference type="ARBA" id="ARBA00008310"/>
    </source>
</evidence>
<evidence type="ECO:0000256" key="5">
    <source>
        <dbReference type="ARBA" id="ARBA00012402"/>
    </source>
</evidence>